<keyword evidence="3" id="KW-1185">Reference proteome</keyword>
<feature type="region of interest" description="Disordered" evidence="1">
    <location>
        <begin position="495"/>
        <end position="514"/>
    </location>
</feature>
<feature type="region of interest" description="Disordered" evidence="1">
    <location>
        <begin position="109"/>
        <end position="188"/>
    </location>
</feature>
<feature type="compositionally biased region" description="Basic residues" evidence="1">
    <location>
        <begin position="604"/>
        <end position="613"/>
    </location>
</feature>
<evidence type="ECO:0000313" key="2">
    <source>
        <dbReference type="EMBL" id="KAL2060453.1"/>
    </source>
</evidence>
<feature type="region of interest" description="Disordered" evidence="1">
    <location>
        <begin position="588"/>
        <end position="634"/>
    </location>
</feature>
<evidence type="ECO:0000313" key="3">
    <source>
        <dbReference type="Proteomes" id="UP001595075"/>
    </source>
</evidence>
<feature type="compositionally biased region" description="Polar residues" evidence="1">
    <location>
        <begin position="115"/>
        <end position="137"/>
    </location>
</feature>
<feature type="compositionally biased region" description="Polar residues" evidence="1">
    <location>
        <begin position="148"/>
        <end position="170"/>
    </location>
</feature>
<reference evidence="2 3" key="1">
    <citation type="journal article" date="2024" name="Commun. Biol.">
        <title>Comparative genomic analysis of thermophilic fungi reveals convergent evolutionary adaptations and gene losses.</title>
        <authorList>
            <person name="Steindorff A.S."/>
            <person name="Aguilar-Pontes M.V."/>
            <person name="Robinson A.J."/>
            <person name="Andreopoulos B."/>
            <person name="LaButti K."/>
            <person name="Kuo A."/>
            <person name="Mondo S."/>
            <person name="Riley R."/>
            <person name="Otillar R."/>
            <person name="Haridas S."/>
            <person name="Lipzen A."/>
            <person name="Grimwood J."/>
            <person name="Schmutz J."/>
            <person name="Clum A."/>
            <person name="Reid I.D."/>
            <person name="Moisan M.C."/>
            <person name="Butler G."/>
            <person name="Nguyen T.T.M."/>
            <person name="Dewar K."/>
            <person name="Conant G."/>
            <person name="Drula E."/>
            <person name="Henrissat B."/>
            <person name="Hansel C."/>
            <person name="Singer S."/>
            <person name="Hutchinson M.I."/>
            <person name="de Vries R.P."/>
            <person name="Natvig D.O."/>
            <person name="Powell A.J."/>
            <person name="Tsang A."/>
            <person name="Grigoriev I.V."/>
        </authorList>
    </citation>
    <scope>NUCLEOTIDE SEQUENCE [LARGE SCALE GENOMIC DNA]</scope>
    <source>
        <strain evidence="2 3">CBS 494.80</strain>
    </source>
</reference>
<evidence type="ECO:0000256" key="1">
    <source>
        <dbReference type="SAM" id="MobiDB-lite"/>
    </source>
</evidence>
<feature type="compositionally biased region" description="Polar residues" evidence="1">
    <location>
        <begin position="588"/>
        <end position="603"/>
    </location>
</feature>
<proteinExistence type="predicted"/>
<feature type="compositionally biased region" description="Polar residues" evidence="1">
    <location>
        <begin position="495"/>
        <end position="509"/>
    </location>
</feature>
<dbReference type="EMBL" id="JAZHXI010000022">
    <property type="protein sequence ID" value="KAL2060453.1"/>
    <property type="molecule type" value="Genomic_DNA"/>
</dbReference>
<protein>
    <submittedName>
        <fullName evidence="2">Uncharacterized protein</fullName>
    </submittedName>
</protein>
<dbReference type="Proteomes" id="UP001595075">
    <property type="component" value="Unassembled WGS sequence"/>
</dbReference>
<sequence>MATIFLDEEKIVDPTHEKRFSTASSYEVVLHGIPTPPHELDLIVQKKSLPSVTIAFPDEALPNQKQHCHEDTTPRDHFVTAELPTLSILGRPLTGTAVKQSNLALETAIDRGSTPPLSIHQTSESSLTTGRQQSSETKVNDHPYPQYFSGQSSTTGPSHGHESLSNSATDFETAKGTPGTQDVKTNKADPQTIEPILPDLQAIATIGQGCFISHTQLVPEDYRRHWTAVLKSRIDETLLQELPPSNDNQSSLVLVLRMAGTRRRDLRPSILVTCCSDNDISDSSLSSTIGDVSETNSIEVDDAVEPDTIKLSHDGINLRPGVTQDLAFRTLEYGGMCLPCTSRFENASIRSSVRASDWAVFSAGDSSDGQQAINSIHIPGQHELTFIESTRTKAELREGQVWIAAGSGLYSGILNPVPASILIRNSICEVREISLTSPLVEGDSGSWVVQEGRLCGMIVAGSSFPPWAYMLLVEDIFSEIASCLPEVLSVSLSTRTETGNHSSLSTTSGAERRETVEALRPPPRQVHFELPASEEVPGNVTSRLHMKTQVSNLDMPIHNPLGQPTIGIRNLFSCLSFGLLGKETASGTENLSNIPQQSNQVRQTTRKKVRHYPRSPARARREAALHSRSPPRAT</sequence>
<comment type="caution">
    <text evidence="2">The sequence shown here is derived from an EMBL/GenBank/DDBJ whole genome shotgun (WGS) entry which is preliminary data.</text>
</comment>
<organism evidence="2 3">
    <name type="scientific">Oculimacula yallundae</name>
    <dbReference type="NCBI Taxonomy" id="86028"/>
    <lineage>
        <taxon>Eukaryota</taxon>
        <taxon>Fungi</taxon>
        <taxon>Dikarya</taxon>
        <taxon>Ascomycota</taxon>
        <taxon>Pezizomycotina</taxon>
        <taxon>Leotiomycetes</taxon>
        <taxon>Helotiales</taxon>
        <taxon>Ploettnerulaceae</taxon>
        <taxon>Oculimacula</taxon>
    </lineage>
</organism>
<gene>
    <name evidence="2" type="ORF">VTL71DRAFT_9484</name>
</gene>
<name>A0ABR4BS52_9HELO</name>
<accession>A0ABR4BS52</accession>